<dbReference type="SMART" id="SM00731">
    <property type="entry name" value="SprT"/>
    <property type="match status" value="1"/>
</dbReference>
<accession>A0A430APW0</accession>
<evidence type="ECO:0000313" key="3">
    <source>
        <dbReference type="Proteomes" id="UP000286773"/>
    </source>
</evidence>
<keyword evidence="3" id="KW-1185">Reference proteome</keyword>
<name>A0A430APW0_9ENTE</name>
<gene>
    <name evidence="2" type="ORF">CBF27_11315</name>
</gene>
<proteinExistence type="predicted"/>
<comment type="caution">
    <text evidence="2">The sequence shown here is derived from an EMBL/GenBank/DDBJ whole genome shotgun (WGS) entry which is preliminary data.</text>
</comment>
<evidence type="ECO:0000259" key="1">
    <source>
        <dbReference type="SMART" id="SM00731"/>
    </source>
</evidence>
<dbReference type="Proteomes" id="UP000286773">
    <property type="component" value="Unassembled WGS sequence"/>
</dbReference>
<dbReference type="OrthoDB" id="9799909at2"/>
<dbReference type="Pfam" id="PF10263">
    <property type="entry name" value="SprT-like"/>
    <property type="match status" value="1"/>
</dbReference>
<dbReference type="EMBL" id="NGKC01000014">
    <property type="protein sequence ID" value="RSU10105.1"/>
    <property type="molecule type" value="Genomic_DNA"/>
</dbReference>
<dbReference type="NCBIfam" id="NF003339">
    <property type="entry name" value="PRK04351.1"/>
    <property type="match status" value="1"/>
</dbReference>
<dbReference type="GO" id="GO:0006950">
    <property type="term" value="P:response to stress"/>
    <property type="evidence" value="ECO:0007669"/>
    <property type="project" value="UniProtKB-ARBA"/>
</dbReference>
<reference evidence="2 3" key="1">
    <citation type="submission" date="2017-05" db="EMBL/GenBank/DDBJ databases">
        <title>Vagococcus spp. assemblies.</title>
        <authorList>
            <person name="Gulvik C.A."/>
        </authorList>
    </citation>
    <scope>NUCLEOTIDE SEQUENCE [LARGE SCALE GENOMIC DNA]</scope>
    <source>
        <strain evidence="2 3">LMG 24798</strain>
    </source>
</reference>
<dbReference type="AlphaFoldDB" id="A0A430APW0"/>
<dbReference type="Gene3D" id="3.30.2010.10">
    <property type="entry name" value="Metalloproteases ('zincins'), catalytic domain"/>
    <property type="match status" value="1"/>
</dbReference>
<sequence length="161" mass="19140">MNSYLNQLSEELSDDTLQQLVEDVSLTFFNKPFKHRAVFNSRLRTTGGRYHLNTHNLDFNPKVYQKYGDEELINVIKHELCHYHLHLDGQGYRHRDIDFKLLLKQTGGSRFVKPLSDYKPEDYHQYVCLKCETLFLRKRRINVKKYRCRCGGALKEKETAI</sequence>
<feature type="domain" description="SprT-like" evidence="1">
    <location>
        <begin position="15"/>
        <end position="157"/>
    </location>
</feature>
<organism evidence="2 3">
    <name type="scientific">Vagococcus acidifermentans</name>
    <dbReference type="NCBI Taxonomy" id="564710"/>
    <lineage>
        <taxon>Bacteria</taxon>
        <taxon>Bacillati</taxon>
        <taxon>Bacillota</taxon>
        <taxon>Bacilli</taxon>
        <taxon>Lactobacillales</taxon>
        <taxon>Enterococcaceae</taxon>
        <taxon>Vagococcus</taxon>
    </lineage>
</organism>
<evidence type="ECO:0000313" key="2">
    <source>
        <dbReference type="EMBL" id="RSU10105.1"/>
    </source>
</evidence>
<protein>
    <submittedName>
        <fullName evidence="2">SprT family protein</fullName>
    </submittedName>
</protein>
<dbReference type="InterPro" id="IPR006640">
    <property type="entry name" value="SprT-like_domain"/>
</dbReference>